<organism evidence="1 2">
    <name type="scientific">Ancylostoma ceylanicum</name>
    <dbReference type="NCBI Taxonomy" id="53326"/>
    <lineage>
        <taxon>Eukaryota</taxon>
        <taxon>Metazoa</taxon>
        <taxon>Ecdysozoa</taxon>
        <taxon>Nematoda</taxon>
        <taxon>Chromadorea</taxon>
        <taxon>Rhabditida</taxon>
        <taxon>Rhabditina</taxon>
        <taxon>Rhabditomorpha</taxon>
        <taxon>Strongyloidea</taxon>
        <taxon>Ancylostomatidae</taxon>
        <taxon>Ancylostomatinae</taxon>
        <taxon>Ancylostoma</taxon>
    </lineage>
</organism>
<accession>A0A016X4N1</accession>
<keyword evidence="2" id="KW-1185">Reference proteome</keyword>
<dbReference type="Proteomes" id="UP000024635">
    <property type="component" value="Unassembled WGS sequence"/>
</dbReference>
<dbReference type="OrthoDB" id="5823133at2759"/>
<dbReference type="AlphaFoldDB" id="A0A016X4N1"/>
<dbReference type="EMBL" id="JARK01000005">
    <property type="protein sequence ID" value="EYC46193.1"/>
    <property type="molecule type" value="Genomic_DNA"/>
</dbReference>
<reference evidence="2" key="1">
    <citation type="journal article" date="2015" name="Nat. Genet.">
        <title>The genome and transcriptome of the zoonotic hookworm Ancylostoma ceylanicum identify infection-specific gene families.</title>
        <authorList>
            <person name="Schwarz E.M."/>
            <person name="Hu Y."/>
            <person name="Antoshechkin I."/>
            <person name="Miller M.M."/>
            <person name="Sternberg P.W."/>
            <person name="Aroian R.V."/>
        </authorList>
    </citation>
    <scope>NUCLEOTIDE SEQUENCE</scope>
    <source>
        <strain evidence="2">HY135</strain>
    </source>
</reference>
<evidence type="ECO:0008006" key="3">
    <source>
        <dbReference type="Google" id="ProtNLM"/>
    </source>
</evidence>
<name>A0A016X4N1_9BILA</name>
<proteinExistence type="predicted"/>
<comment type="caution">
    <text evidence="1">The sequence shown here is derived from an EMBL/GenBank/DDBJ whole genome shotgun (WGS) entry which is preliminary data.</text>
</comment>
<protein>
    <recommendedName>
        <fullName evidence="3">Reverse transcriptase domain-containing protein</fullName>
    </recommendedName>
</protein>
<evidence type="ECO:0000313" key="1">
    <source>
        <dbReference type="EMBL" id="EYC46193.1"/>
    </source>
</evidence>
<sequence length="78" mass="9017">MLLLKACLNCNGFRWYGKYLAQIRDLAMGQTGSYPSDSVYGQNRKPASERRPLLYCRYIDDCFVTCATQAEMDKCFTR</sequence>
<gene>
    <name evidence="1" type="primary">Acey_s0405.g882</name>
    <name evidence="1" type="ORF">Y032_0405g882</name>
</gene>
<evidence type="ECO:0000313" key="2">
    <source>
        <dbReference type="Proteomes" id="UP000024635"/>
    </source>
</evidence>